<dbReference type="PIRSF" id="PIRSF000429">
    <property type="entry name" value="Ac-CoA_Ac_transf"/>
    <property type="match status" value="1"/>
</dbReference>
<dbReference type="InterPro" id="IPR055140">
    <property type="entry name" value="Thiolase_C_2"/>
</dbReference>
<dbReference type="Pfam" id="PF22691">
    <property type="entry name" value="Thiolase_C_1"/>
    <property type="match status" value="1"/>
</dbReference>
<dbReference type="EMBL" id="JAHWQX010000004">
    <property type="protein sequence ID" value="MBW3098973.1"/>
    <property type="molecule type" value="Genomic_DNA"/>
</dbReference>
<name>A0ABS6WTM6_9HYPH</name>
<dbReference type="InterPro" id="IPR002155">
    <property type="entry name" value="Thiolase"/>
</dbReference>
<gene>
    <name evidence="2" type="ORF">KY465_16960</name>
</gene>
<dbReference type="PANTHER" id="PTHR42870:SF1">
    <property type="entry name" value="NON-SPECIFIC LIPID-TRANSFER PROTEIN-LIKE 2"/>
    <property type="match status" value="1"/>
</dbReference>
<sequence length="379" mass="40056">MTELAIVGAAETRRIGIVDDMSELELISEAARDALADAGLTLADVDGLATSYERPNLVANYLGLKPSWLDGTDIGGCSTMVHLRHAAAAIAAGQCKTVLIAHGESGRSGIGREAVDMQFTDLHRQFELPYGTVGPTTALTLPLTRYMAQYGMKAETLAMVPVVQREWAAKTPRAMLRDPITVDDVLASKMIAWPVHLFECCVVTDGGGALVVTAAERAADLSETPVWLWGSGEAYGEALISQMPDMAFADVFAQSGAMAFKEAGVGPDDIDHLMLYDAFAHIPIFALEALGFAKRGEGGDLIASRATAPGGRLPVNTTGGGLSYTHTGRYGMYAVQESVRQLRGTAAAQCDNIDVSLAHGLGGMFAAAGTSILSKHRKR</sequence>
<evidence type="ECO:0000313" key="3">
    <source>
        <dbReference type="Proteomes" id="UP001430804"/>
    </source>
</evidence>
<accession>A0ABS6WTM6</accession>
<dbReference type="Proteomes" id="UP001430804">
    <property type="component" value="Unassembled WGS sequence"/>
</dbReference>
<dbReference type="PANTHER" id="PTHR42870">
    <property type="entry name" value="ACETYL-COA C-ACETYLTRANSFERASE"/>
    <property type="match status" value="1"/>
</dbReference>
<organism evidence="2 3">
    <name type="scientific">Pseudohoeflea coraliihabitans</name>
    <dbReference type="NCBI Taxonomy" id="2860393"/>
    <lineage>
        <taxon>Bacteria</taxon>
        <taxon>Pseudomonadati</taxon>
        <taxon>Pseudomonadota</taxon>
        <taxon>Alphaproteobacteria</taxon>
        <taxon>Hyphomicrobiales</taxon>
        <taxon>Rhizobiaceae</taxon>
        <taxon>Pseudohoeflea</taxon>
    </lineage>
</organism>
<keyword evidence="3" id="KW-1185">Reference proteome</keyword>
<dbReference type="CDD" id="cd00829">
    <property type="entry name" value="SCP-x_thiolase"/>
    <property type="match status" value="1"/>
</dbReference>
<comment type="caution">
    <text evidence="2">The sequence shown here is derived from an EMBL/GenBank/DDBJ whole genome shotgun (WGS) entry which is preliminary data.</text>
</comment>
<protein>
    <submittedName>
        <fullName evidence="2">Thiolase</fullName>
    </submittedName>
</protein>
<evidence type="ECO:0000259" key="1">
    <source>
        <dbReference type="Pfam" id="PF22691"/>
    </source>
</evidence>
<evidence type="ECO:0000313" key="2">
    <source>
        <dbReference type="EMBL" id="MBW3098973.1"/>
    </source>
</evidence>
<proteinExistence type="predicted"/>
<reference evidence="2" key="1">
    <citation type="submission" date="2021-07" db="EMBL/GenBank/DDBJ databases">
        <title>Pseudohoeflea marina sp. nov. a polyhydroxyalcanoate-producing bacterium.</title>
        <authorList>
            <person name="Zheng W."/>
            <person name="Yu S."/>
            <person name="Huang Y."/>
        </authorList>
    </citation>
    <scope>NUCLEOTIDE SEQUENCE</scope>
    <source>
        <strain evidence="2">DP4N28-3</strain>
    </source>
</reference>
<feature type="domain" description="Thiolase C-terminal" evidence="1">
    <location>
        <begin position="232"/>
        <end position="375"/>
    </location>
</feature>